<accession>A0AAV9J5J8</accession>
<proteinExistence type="predicted"/>
<sequence length="400" mass="44921">MSTWLNCISLNERFRCTSSGVAVELAFATPGFNPKLCSFLVGEAVRRLNGGNVPRHLVDYPAEYVQKILQKKLSKTGSDIEKLSALQWERHICSWHFNADSQPLGDCMNACYLQEEGYNTVRRIIECDDSIGTVVVGFEEVSFTVHRDLICRHSQYFKGAFEGGFSEATDGVVVLKQESVKDFALFAAWLYTGNIELPDADELTWYSHYERKVQRATEAGMAQRDGDSDGSDEASEDCKTTDDQPDQSVIQSLLIDLFIFADRRGVSGLRNDIIDLLAIQRESGWSLVSGSAERVGAAYSSLPSNSMLCRYLIEEAAYGWDFGFGAMDSLQEFPPEFMAAVMKCMLLFSKRKGIKFAPDWRDDMCIFHDHDSDAERERCEAAHLAWQAEMDGRSALEAKE</sequence>
<evidence type="ECO:0000313" key="3">
    <source>
        <dbReference type="EMBL" id="KAK4539594.1"/>
    </source>
</evidence>
<gene>
    <name evidence="3" type="ORF">LTR36_010530</name>
</gene>
<protein>
    <recommendedName>
        <fullName evidence="2">BTB domain-containing protein</fullName>
    </recommendedName>
</protein>
<dbReference type="Proteomes" id="UP001324427">
    <property type="component" value="Unassembled WGS sequence"/>
</dbReference>
<organism evidence="3 4">
    <name type="scientific">Oleoguttula mirabilis</name>
    <dbReference type="NCBI Taxonomy" id="1507867"/>
    <lineage>
        <taxon>Eukaryota</taxon>
        <taxon>Fungi</taxon>
        <taxon>Dikarya</taxon>
        <taxon>Ascomycota</taxon>
        <taxon>Pezizomycotina</taxon>
        <taxon>Dothideomycetes</taxon>
        <taxon>Dothideomycetidae</taxon>
        <taxon>Mycosphaerellales</taxon>
        <taxon>Teratosphaeriaceae</taxon>
        <taxon>Oleoguttula</taxon>
    </lineage>
</organism>
<keyword evidence="4" id="KW-1185">Reference proteome</keyword>
<dbReference type="SUPFAM" id="SSF54695">
    <property type="entry name" value="POZ domain"/>
    <property type="match status" value="1"/>
</dbReference>
<dbReference type="Gene3D" id="3.30.710.10">
    <property type="entry name" value="Potassium Channel Kv1.1, Chain A"/>
    <property type="match status" value="1"/>
</dbReference>
<feature type="region of interest" description="Disordered" evidence="1">
    <location>
        <begin position="217"/>
        <end position="245"/>
    </location>
</feature>
<dbReference type="Pfam" id="PF00651">
    <property type="entry name" value="BTB"/>
    <property type="match status" value="1"/>
</dbReference>
<dbReference type="EMBL" id="JAVFHQ010000089">
    <property type="protein sequence ID" value="KAK4539594.1"/>
    <property type="molecule type" value="Genomic_DNA"/>
</dbReference>
<evidence type="ECO:0000313" key="4">
    <source>
        <dbReference type="Proteomes" id="UP001324427"/>
    </source>
</evidence>
<comment type="caution">
    <text evidence="3">The sequence shown here is derived from an EMBL/GenBank/DDBJ whole genome shotgun (WGS) entry which is preliminary data.</text>
</comment>
<feature type="domain" description="BTB" evidence="2">
    <location>
        <begin position="132"/>
        <end position="199"/>
    </location>
</feature>
<dbReference type="PANTHER" id="PTHR47843:SF2">
    <property type="entry name" value="BTB DOMAIN-CONTAINING PROTEIN"/>
    <property type="match status" value="1"/>
</dbReference>
<dbReference type="PANTHER" id="PTHR47843">
    <property type="entry name" value="BTB DOMAIN-CONTAINING PROTEIN-RELATED"/>
    <property type="match status" value="1"/>
</dbReference>
<reference evidence="3 4" key="1">
    <citation type="submission" date="2021-11" db="EMBL/GenBank/DDBJ databases">
        <title>Black yeast isolated from Biological Soil Crust.</title>
        <authorList>
            <person name="Kurbessoian T."/>
        </authorList>
    </citation>
    <scope>NUCLEOTIDE SEQUENCE [LARGE SCALE GENOMIC DNA]</scope>
    <source>
        <strain evidence="3 4">CCFEE 5522</strain>
    </source>
</reference>
<dbReference type="PROSITE" id="PS50097">
    <property type="entry name" value="BTB"/>
    <property type="match status" value="1"/>
</dbReference>
<dbReference type="InterPro" id="IPR000210">
    <property type="entry name" value="BTB/POZ_dom"/>
</dbReference>
<evidence type="ECO:0000256" key="1">
    <source>
        <dbReference type="SAM" id="MobiDB-lite"/>
    </source>
</evidence>
<evidence type="ECO:0000259" key="2">
    <source>
        <dbReference type="PROSITE" id="PS50097"/>
    </source>
</evidence>
<name>A0AAV9J5J8_9PEZI</name>
<dbReference type="CDD" id="cd18186">
    <property type="entry name" value="BTB_POZ_ZBTB_KLHL-like"/>
    <property type="match status" value="1"/>
</dbReference>
<dbReference type="AlphaFoldDB" id="A0AAV9J5J8"/>
<dbReference type="InterPro" id="IPR011333">
    <property type="entry name" value="SKP1/BTB/POZ_sf"/>
</dbReference>